<comment type="caution">
    <text evidence="1">The sequence shown here is derived from an EMBL/GenBank/DDBJ whole genome shotgun (WGS) entry which is preliminary data.</text>
</comment>
<gene>
    <name evidence="1" type="ORF">MiSe_73280</name>
</gene>
<organism evidence="1 2">
    <name type="scientific">Microseira wollei NIES-4236</name>
    <dbReference type="NCBI Taxonomy" id="2530354"/>
    <lineage>
        <taxon>Bacteria</taxon>
        <taxon>Bacillati</taxon>
        <taxon>Cyanobacteriota</taxon>
        <taxon>Cyanophyceae</taxon>
        <taxon>Oscillatoriophycideae</taxon>
        <taxon>Aerosakkonematales</taxon>
        <taxon>Aerosakkonemataceae</taxon>
        <taxon>Microseira</taxon>
    </lineage>
</organism>
<reference evidence="1" key="1">
    <citation type="submission" date="2019-10" db="EMBL/GenBank/DDBJ databases">
        <title>Draft genome sequece of Microseira wollei NIES-4236.</title>
        <authorList>
            <person name="Yamaguchi H."/>
            <person name="Suzuki S."/>
            <person name="Kawachi M."/>
        </authorList>
    </citation>
    <scope>NUCLEOTIDE SEQUENCE</scope>
    <source>
        <strain evidence="1">NIES-4236</strain>
    </source>
</reference>
<protein>
    <submittedName>
        <fullName evidence="1">Uncharacterized protein</fullName>
    </submittedName>
</protein>
<dbReference type="EMBL" id="BLAY01000167">
    <property type="protein sequence ID" value="GET42510.1"/>
    <property type="molecule type" value="Genomic_DNA"/>
</dbReference>
<sequence>MSNQNPPPKPESLETRHAVTEKWRCKAMEKKYGWKLKRVEPKNSGFFKFDCVFEGDAEFPDYMEDN</sequence>
<evidence type="ECO:0000313" key="2">
    <source>
        <dbReference type="Proteomes" id="UP001050975"/>
    </source>
</evidence>
<dbReference type="Proteomes" id="UP001050975">
    <property type="component" value="Unassembled WGS sequence"/>
</dbReference>
<keyword evidence="2" id="KW-1185">Reference proteome</keyword>
<accession>A0AAV3XN44</accession>
<evidence type="ECO:0000313" key="1">
    <source>
        <dbReference type="EMBL" id="GET42510.1"/>
    </source>
</evidence>
<proteinExistence type="predicted"/>
<dbReference type="AlphaFoldDB" id="A0AAV3XN44"/>
<name>A0AAV3XN44_9CYAN</name>
<dbReference type="RefSeq" id="WP_226590151.1">
    <property type="nucleotide sequence ID" value="NZ_BLAY01000167.1"/>
</dbReference>